<keyword evidence="1" id="KW-0732">Signal</keyword>
<name>A0A4R5W493_9BURK</name>
<dbReference type="EMBL" id="SMYL01000003">
    <property type="protein sequence ID" value="TDK66389.1"/>
    <property type="molecule type" value="Genomic_DNA"/>
</dbReference>
<proteinExistence type="predicted"/>
<comment type="caution">
    <text evidence="2">The sequence shown here is derived from an EMBL/GenBank/DDBJ whole genome shotgun (WGS) entry which is preliminary data.</text>
</comment>
<keyword evidence="3" id="KW-1185">Reference proteome</keyword>
<dbReference type="OrthoDB" id="8779036at2"/>
<feature type="signal peptide" evidence="1">
    <location>
        <begin position="1"/>
        <end position="20"/>
    </location>
</feature>
<accession>A0A4R5W493</accession>
<evidence type="ECO:0008006" key="4">
    <source>
        <dbReference type="Google" id="ProtNLM"/>
    </source>
</evidence>
<evidence type="ECO:0000313" key="3">
    <source>
        <dbReference type="Proteomes" id="UP000294829"/>
    </source>
</evidence>
<dbReference type="Proteomes" id="UP000294829">
    <property type="component" value="Unassembled WGS sequence"/>
</dbReference>
<organism evidence="2 3">
    <name type="scientific">Sapientia aquatica</name>
    <dbReference type="NCBI Taxonomy" id="1549640"/>
    <lineage>
        <taxon>Bacteria</taxon>
        <taxon>Pseudomonadati</taxon>
        <taxon>Pseudomonadota</taxon>
        <taxon>Betaproteobacteria</taxon>
        <taxon>Burkholderiales</taxon>
        <taxon>Oxalobacteraceae</taxon>
        <taxon>Sapientia</taxon>
    </lineage>
</organism>
<reference evidence="2 3" key="1">
    <citation type="submission" date="2019-03" db="EMBL/GenBank/DDBJ databases">
        <title>Sapientia aquatica gen. nov., sp. nov., isolated from a crater lake.</title>
        <authorList>
            <person name="Felfoldi T."/>
            <person name="Szabo A."/>
            <person name="Toth E."/>
            <person name="Schumann P."/>
            <person name="Keki Z."/>
            <person name="Marialigeti K."/>
            <person name="Mathe I."/>
        </authorList>
    </citation>
    <scope>NUCLEOTIDE SEQUENCE [LARGE SCALE GENOMIC DNA]</scope>
    <source>
        <strain evidence="2 3">SA-152</strain>
    </source>
</reference>
<evidence type="ECO:0000256" key="1">
    <source>
        <dbReference type="SAM" id="SignalP"/>
    </source>
</evidence>
<protein>
    <recommendedName>
        <fullName evidence="4">Rap1a immunity protein domain-containing protein</fullName>
    </recommendedName>
</protein>
<feature type="chain" id="PRO_5020969921" description="Rap1a immunity protein domain-containing protein" evidence="1">
    <location>
        <begin position="21"/>
        <end position="111"/>
    </location>
</feature>
<sequence>MKIGPYICLILALFALPALAGEVQCQSEYERGKREMGAYAEMAGIIEGTIYGYTLVDSSQNICLSGTAKEKVQAIAKAFASESFMRQPILMNDVPTKDQALEFLRRFFPCH</sequence>
<gene>
    <name evidence="2" type="ORF">E2I14_07905</name>
</gene>
<evidence type="ECO:0000313" key="2">
    <source>
        <dbReference type="EMBL" id="TDK66389.1"/>
    </source>
</evidence>
<dbReference type="AlphaFoldDB" id="A0A4R5W493"/>
<dbReference type="RefSeq" id="WP_133327223.1">
    <property type="nucleotide sequence ID" value="NZ_SMYL01000003.1"/>
</dbReference>